<evidence type="ECO:0000313" key="2">
    <source>
        <dbReference type="EMBL" id="EMD87926.1"/>
    </source>
</evidence>
<accession>M2U1M0</accession>
<organism evidence="2 3">
    <name type="scientific">Cochliobolus heterostrophus (strain C5 / ATCC 48332 / race O)</name>
    <name type="common">Southern corn leaf blight fungus</name>
    <name type="synonym">Bipolaris maydis</name>
    <dbReference type="NCBI Taxonomy" id="701091"/>
    <lineage>
        <taxon>Eukaryota</taxon>
        <taxon>Fungi</taxon>
        <taxon>Dikarya</taxon>
        <taxon>Ascomycota</taxon>
        <taxon>Pezizomycotina</taxon>
        <taxon>Dothideomycetes</taxon>
        <taxon>Pleosporomycetidae</taxon>
        <taxon>Pleosporales</taxon>
        <taxon>Pleosporineae</taxon>
        <taxon>Pleosporaceae</taxon>
        <taxon>Bipolaris</taxon>
    </lineage>
</organism>
<dbReference type="Pfam" id="PF10263">
    <property type="entry name" value="SprT-like"/>
    <property type="match status" value="1"/>
</dbReference>
<dbReference type="eggNOG" id="ENOG502SS0Y">
    <property type="taxonomic scope" value="Eukaryota"/>
</dbReference>
<dbReference type="EMBL" id="KB445581">
    <property type="protein sequence ID" value="EMD87926.1"/>
    <property type="molecule type" value="Genomic_DNA"/>
</dbReference>
<dbReference type="STRING" id="701091.M2U1M0"/>
<reference evidence="2 3" key="1">
    <citation type="journal article" date="2012" name="PLoS Pathog.">
        <title>Diverse lifestyles and strategies of plant pathogenesis encoded in the genomes of eighteen Dothideomycetes fungi.</title>
        <authorList>
            <person name="Ohm R.A."/>
            <person name="Feau N."/>
            <person name="Henrissat B."/>
            <person name="Schoch C.L."/>
            <person name="Horwitz B.A."/>
            <person name="Barry K.W."/>
            <person name="Condon B.J."/>
            <person name="Copeland A.C."/>
            <person name="Dhillon B."/>
            <person name="Glaser F."/>
            <person name="Hesse C.N."/>
            <person name="Kosti I."/>
            <person name="LaButti K."/>
            <person name="Lindquist E.A."/>
            <person name="Lucas S."/>
            <person name="Salamov A.A."/>
            <person name="Bradshaw R.E."/>
            <person name="Ciuffetti L."/>
            <person name="Hamelin R.C."/>
            <person name="Kema G.H.J."/>
            <person name="Lawrence C."/>
            <person name="Scott J.A."/>
            <person name="Spatafora J.W."/>
            <person name="Turgeon B.G."/>
            <person name="de Wit P.J.G.M."/>
            <person name="Zhong S."/>
            <person name="Goodwin S.B."/>
            <person name="Grigoriev I.V."/>
        </authorList>
    </citation>
    <scope>NUCLEOTIDE SEQUENCE [LARGE SCALE GENOMIC DNA]</scope>
    <source>
        <strain evidence="3">C5 / ATCC 48332 / race O</strain>
    </source>
</reference>
<dbReference type="OMA" id="ETHANPI"/>
<protein>
    <recommendedName>
        <fullName evidence="1">SprT-like domain-containing protein</fullName>
    </recommendedName>
</protein>
<evidence type="ECO:0000259" key="1">
    <source>
        <dbReference type="Pfam" id="PF10263"/>
    </source>
</evidence>
<dbReference type="HOGENOM" id="CLU_029056_0_0_1"/>
<feature type="non-terminal residue" evidence="2">
    <location>
        <position position="464"/>
    </location>
</feature>
<keyword evidence="3" id="KW-1185">Reference proteome</keyword>
<name>M2U1M0_COCH5</name>
<evidence type="ECO:0000313" key="3">
    <source>
        <dbReference type="Proteomes" id="UP000016936"/>
    </source>
</evidence>
<dbReference type="OrthoDB" id="5236983at2759"/>
<proteinExistence type="predicted"/>
<reference evidence="3" key="2">
    <citation type="journal article" date="2013" name="PLoS Genet.">
        <title>Comparative genome structure, secondary metabolite, and effector coding capacity across Cochliobolus pathogens.</title>
        <authorList>
            <person name="Condon B.J."/>
            <person name="Leng Y."/>
            <person name="Wu D."/>
            <person name="Bushley K.E."/>
            <person name="Ohm R.A."/>
            <person name="Otillar R."/>
            <person name="Martin J."/>
            <person name="Schackwitz W."/>
            <person name="Grimwood J."/>
            <person name="MohdZainudin N."/>
            <person name="Xue C."/>
            <person name="Wang R."/>
            <person name="Manning V.A."/>
            <person name="Dhillon B."/>
            <person name="Tu Z.J."/>
            <person name="Steffenson B.J."/>
            <person name="Salamov A."/>
            <person name="Sun H."/>
            <person name="Lowry S."/>
            <person name="LaButti K."/>
            <person name="Han J."/>
            <person name="Copeland A."/>
            <person name="Lindquist E."/>
            <person name="Barry K."/>
            <person name="Schmutz J."/>
            <person name="Baker S.E."/>
            <person name="Ciuffetti L.M."/>
            <person name="Grigoriev I.V."/>
            <person name="Zhong S."/>
            <person name="Turgeon B.G."/>
        </authorList>
    </citation>
    <scope>NUCLEOTIDE SEQUENCE [LARGE SCALE GENOMIC DNA]</scope>
    <source>
        <strain evidence="3">C5 / ATCC 48332 / race O</strain>
    </source>
</reference>
<gene>
    <name evidence="2" type="ORF">COCHEDRAFT_1037658</name>
</gene>
<dbReference type="InterPro" id="IPR006640">
    <property type="entry name" value="SprT-like_domain"/>
</dbReference>
<feature type="domain" description="SprT-like" evidence="1">
    <location>
        <begin position="24"/>
        <end position="132"/>
    </location>
</feature>
<dbReference type="AlphaFoldDB" id="M2U1M0"/>
<dbReference type="GO" id="GO:0006950">
    <property type="term" value="P:response to stress"/>
    <property type="evidence" value="ECO:0007669"/>
    <property type="project" value="UniProtKB-ARBA"/>
</dbReference>
<sequence>LMNICRRAVALHQNGSSEKIPFRIFNKLDQALFVGYLNNTVSLDINRFDSEISGATYTHRWGLDREVKRISIILSQDVIRHGQARDIVATLIHHMIHAYFLVACDEQKENEMDSGRLKHGLHFGKIMLAIRRLSAVHGRELTTLDYGHHLPSRRFHVDDYYRPRRRDEIEHEDRNEWFCSHCHSDICGPSDSEVEEWYKKICQPMLDLTPSIRGLEVEVYNVRRHELEKGRRAHLGSSSKSVELIFKDRPVLVGIDKIDQFPSVKRTFDRAGSRFLVVPKEVSEGTFMRLLEFLHTGSYPPDPHIFAGAAVTRDVRLKAPPIIKSKNVSVEAVVVLADIRFAKLGLYMGFEDCKTYALDRMNTYGVLYEDPVAVLKEIYRGCELDPDLKVWACMFLTRCPDTSSPGRYHGELLDHSTIEPPNLLKLESQQSTYRSRFFNAIEVSRALENDVNKARAELRTAGWY</sequence>
<feature type="non-terminal residue" evidence="2">
    <location>
        <position position="1"/>
    </location>
</feature>
<dbReference type="Proteomes" id="UP000016936">
    <property type="component" value="Unassembled WGS sequence"/>
</dbReference>